<sequence>MGDGNVAVLRYYDVTQICPNCPHLSGGADPRSIAPICGGRQSQGVAWVRGEAGKRREATGGVQQNRRTAPTDRPNPNRTAISGLKKAKCRLEDDAGSKDAIQKEENCVDAREDVLCRPQNIQVVDVAENNIRNSGLNTLAAGLLDSKVDMAIDVVDCAEPLAKKLSEALVCSSAYLQNQKEPDDEVTSAVGEVNKIKTKMPCPISAPPLKKMESSAENDLCLLVAEGTCNLSEIEPHREKSSPVETSPTNSRICLSQAKGKEKALSDGDIYGRSLNDDDDSHESVESCNSAGLLSRGIKRQGYDQGLILEAKG</sequence>
<dbReference type="AlphaFoldDB" id="A0AAE1W0F9"/>
<name>A0AAE1W0F9_9LAMI</name>
<organism evidence="2 3">
    <name type="scientific">Sesamum angolense</name>
    <dbReference type="NCBI Taxonomy" id="2727404"/>
    <lineage>
        <taxon>Eukaryota</taxon>
        <taxon>Viridiplantae</taxon>
        <taxon>Streptophyta</taxon>
        <taxon>Embryophyta</taxon>
        <taxon>Tracheophyta</taxon>
        <taxon>Spermatophyta</taxon>
        <taxon>Magnoliopsida</taxon>
        <taxon>eudicotyledons</taxon>
        <taxon>Gunneridae</taxon>
        <taxon>Pentapetalae</taxon>
        <taxon>asterids</taxon>
        <taxon>lamiids</taxon>
        <taxon>Lamiales</taxon>
        <taxon>Pedaliaceae</taxon>
        <taxon>Sesamum</taxon>
    </lineage>
</organism>
<dbReference type="Proteomes" id="UP001289374">
    <property type="component" value="Unassembled WGS sequence"/>
</dbReference>
<evidence type="ECO:0000256" key="1">
    <source>
        <dbReference type="SAM" id="MobiDB-lite"/>
    </source>
</evidence>
<evidence type="ECO:0000313" key="3">
    <source>
        <dbReference type="Proteomes" id="UP001289374"/>
    </source>
</evidence>
<reference evidence="2" key="1">
    <citation type="submission" date="2020-06" db="EMBL/GenBank/DDBJ databases">
        <authorList>
            <person name="Li T."/>
            <person name="Hu X."/>
            <person name="Zhang T."/>
            <person name="Song X."/>
            <person name="Zhang H."/>
            <person name="Dai N."/>
            <person name="Sheng W."/>
            <person name="Hou X."/>
            <person name="Wei L."/>
        </authorList>
    </citation>
    <scope>NUCLEOTIDE SEQUENCE</scope>
    <source>
        <strain evidence="2">K16</strain>
        <tissue evidence="2">Leaf</tissue>
    </source>
</reference>
<feature type="region of interest" description="Disordered" evidence="1">
    <location>
        <begin position="265"/>
        <end position="289"/>
    </location>
</feature>
<protein>
    <submittedName>
        <fullName evidence="2">Uncharacterized protein</fullName>
    </submittedName>
</protein>
<comment type="caution">
    <text evidence="2">The sequence shown here is derived from an EMBL/GenBank/DDBJ whole genome shotgun (WGS) entry which is preliminary data.</text>
</comment>
<dbReference type="PANTHER" id="PTHR38940">
    <property type="entry name" value="PLUS3 DOMAIN-CONTAINING PROTEIN"/>
    <property type="match status" value="1"/>
</dbReference>
<evidence type="ECO:0000313" key="2">
    <source>
        <dbReference type="EMBL" id="KAK4382884.1"/>
    </source>
</evidence>
<gene>
    <name evidence="2" type="ORF">Sango_2829900</name>
</gene>
<dbReference type="PANTHER" id="PTHR38940:SF4">
    <property type="entry name" value="OS01G0775100 PROTEIN"/>
    <property type="match status" value="1"/>
</dbReference>
<feature type="region of interest" description="Disordered" evidence="1">
    <location>
        <begin position="50"/>
        <end position="80"/>
    </location>
</feature>
<keyword evidence="3" id="KW-1185">Reference proteome</keyword>
<reference evidence="2" key="2">
    <citation type="journal article" date="2024" name="Plant">
        <title>Genomic evolution and insights into agronomic trait innovations of Sesamum species.</title>
        <authorList>
            <person name="Miao H."/>
            <person name="Wang L."/>
            <person name="Qu L."/>
            <person name="Liu H."/>
            <person name="Sun Y."/>
            <person name="Le M."/>
            <person name="Wang Q."/>
            <person name="Wei S."/>
            <person name="Zheng Y."/>
            <person name="Lin W."/>
            <person name="Duan Y."/>
            <person name="Cao H."/>
            <person name="Xiong S."/>
            <person name="Wang X."/>
            <person name="Wei L."/>
            <person name="Li C."/>
            <person name="Ma Q."/>
            <person name="Ju M."/>
            <person name="Zhao R."/>
            <person name="Li G."/>
            <person name="Mu C."/>
            <person name="Tian Q."/>
            <person name="Mei H."/>
            <person name="Zhang T."/>
            <person name="Gao T."/>
            <person name="Zhang H."/>
        </authorList>
    </citation>
    <scope>NUCLEOTIDE SEQUENCE</scope>
    <source>
        <strain evidence="2">K16</strain>
    </source>
</reference>
<dbReference type="EMBL" id="JACGWL010000635">
    <property type="protein sequence ID" value="KAK4382884.1"/>
    <property type="molecule type" value="Genomic_DNA"/>
</dbReference>
<proteinExistence type="predicted"/>
<accession>A0AAE1W0F9</accession>
<feature type="compositionally biased region" description="Polar residues" evidence="1">
    <location>
        <begin position="61"/>
        <end position="80"/>
    </location>
</feature>